<organism evidence="1 2">
    <name type="scientific">Racocetra persica</name>
    <dbReference type="NCBI Taxonomy" id="160502"/>
    <lineage>
        <taxon>Eukaryota</taxon>
        <taxon>Fungi</taxon>
        <taxon>Fungi incertae sedis</taxon>
        <taxon>Mucoromycota</taxon>
        <taxon>Glomeromycotina</taxon>
        <taxon>Glomeromycetes</taxon>
        <taxon>Diversisporales</taxon>
        <taxon>Gigasporaceae</taxon>
        <taxon>Racocetra</taxon>
    </lineage>
</organism>
<sequence length="120" mass="14427">MEPGTLEPNMEPKFVEPKPRKSMEPKRVEPKEPKIVKQIWEHLQQEKLERVLFHYEISEMVREWQQGISEIKHTIKELISQKQVPIVRTSREKKTEPNTRERKRKSLLPPSGLKYKSSEW</sequence>
<comment type="caution">
    <text evidence="1">The sequence shown here is derived from an EMBL/GenBank/DDBJ whole genome shotgun (WGS) entry which is preliminary data.</text>
</comment>
<dbReference type="Proteomes" id="UP000789920">
    <property type="component" value="Unassembled WGS sequence"/>
</dbReference>
<gene>
    <name evidence="1" type="ORF">RPERSI_LOCUS6984</name>
</gene>
<proteinExistence type="predicted"/>
<evidence type="ECO:0000313" key="1">
    <source>
        <dbReference type="EMBL" id="CAG8627967.1"/>
    </source>
</evidence>
<name>A0ACA9N4S5_9GLOM</name>
<reference evidence="1" key="1">
    <citation type="submission" date="2021-06" db="EMBL/GenBank/DDBJ databases">
        <authorList>
            <person name="Kallberg Y."/>
            <person name="Tangrot J."/>
            <person name="Rosling A."/>
        </authorList>
    </citation>
    <scope>NUCLEOTIDE SEQUENCE</scope>
    <source>
        <strain evidence="1">MA461A</strain>
    </source>
</reference>
<accession>A0ACA9N4S5</accession>
<dbReference type="EMBL" id="CAJVQC010011502">
    <property type="protein sequence ID" value="CAG8627967.1"/>
    <property type="molecule type" value="Genomic_DNA"/>
</dbReference>
<evidence type="ECO:0000313" key="2">
    <source>
        <dbReference type="Proteomes" id="UP000789920"/>
    </source>
</evidence>
<keyword evidence="2" id="KW-1185">Reference proteome</keyword>
<protein>
    <submittedName>
        <fullName evidence="1">18633_t:CDS:1</fullName>
    </submittedName>
</protein>